<evidence type="ECO:0000259" key="6">
    <source>
        <dbReference type="Pfam" id="PF00496"/>
    </source>
</evidence>
<name>A0ABW6VM24_MICFU</name>
<protein>
    <submittedName>
        <fullName evidence="7">ABC transporter substrate-binding protein</fullName>
    </submittedName>
</protein>
<evidence type="ECO:0000256" key="5">
    <source>
        <dbReference type="SAM" id="SignalP"/>
    </source>
</evidence>
<dbReference type="Proteomes" id="UP001602119">
    <property type="component" value="Unassembled WGS sequence"/>
</dbReference>
<keyword evidence="4 5" id="KW-0732">Signal</keyword>
<dbReference type="InterPro" id="IPR030678">
    <property type="entry name" value="Peptide/Ni-bd"/>
</dbReference>
<evidence type="ECO:0000256" key="2">
    <source>
        <dbReference type="ARBA" id="ARBA00005695"/>
    </source>
</evidence>
<feature type="signal peptide" evidence="5">
    <location>
        <begin position="1"/>
        <end position="18"/>
    </location>
</feature>
<feature type="domain" description="Solute-binding protein family 5" evidence="6">
    <location>
        <begin position="71"/>
        <end position="417"/>
    </location>
</feature>
<dbReference type="PIRSF" id="PIRSF002741">
    <property type="entry name" value="MppA"/>
    <property type="match status" value="1"/>
</dbReference>
<evidence type="ECO:0000256" key="4">
    <source>
        <dbReference type="ARBA" id="ARBA00022729"/>
    </source>
</evidence>
<dbReference type="SUPFAM" id="SSF53850">
    <property type="entry name" value="Periplasmic binding protein-like II"/>
    <property type="match status" value="1"/>
</dbReference>
<comment type="subcellular location">
    <subcellularLocation>
        <location evidence="1">Cell envelope</location>
    </subcellularLocation>
</comment>
<dbReference type="EMBL" id="JBIAXI010000045">
    <property type="protein sequence ID" value="MFF4779242.1"/>
    <property type="molecule type" value="Genomic_DNA"/>
</dbReference>
<evidence type="ECO:0000256" key="1">
    <source>
        <dbReference type="ARBA" id="ARBA00004196"/>
    </source>
</evidence>
<dbReference type="InterPro" id="IPR039424">
    <property type="entry name" value="SBP_5"/>
</dbReference>
<dbReference type="RefSeq" id="WP_387347958.1">
    <property type="nucleotide sequence ID" value="NZ_JBIAXI010000045.1"/>
</dbReference>
<evidence type="ECO:0000313" key="8">
    <source>
        <dbReference type="Proteomes" id="UP001602119"/>
    </source>
</evidence>
<dbReference type="PANTHER" id="PTHR30290:SF10">
    <property type="entry name" value="PERIPLASMIC OLIGOPEPTIDE-BINDING PROTEIN-RELATED"/>
    <property type="match status" value="1"/>
</dbReference>
<evidence type="ECO:0000313" key="7">
    <source>
        <dbReference type="EMBL" id="MFF4779242.1"/>
    </source>
</evidence>
<feature type="chain" id="PRO_5046520083" evidence="5">
    <location>
        <begin position="19"/>
        <end position="516"/>
    </location>
</feature>
<organism evidence="7 8">
    <name type="scientific">Microtetraspora fusca</name>
    <dbReference type="NCBI Taxonomy" id="1997"/>
    <lineage>
        <taxon>Bacteria</taxon>
        <taxon>Bacillati</taxon>
        <taxon>Actinomycetota</taxon>
        <taxon>Actinomycetes</taxon>
        <taxon>Streptosporangiales</taxon>
        <taxon>Streptosporangiaceae</taxon>
        <taxon>Microtetraspora</taxon>
    </lineage>
</organism>
<comment type="similarity">
    <text evidence="2">Belongs to the bacterial solute-binding protein 5 family.</text>
</comment>
<keyword evidence="3" id="KW-0813">Transport</keyword>
<gene>
    <name evidence="7" type="ORF">ACFY05_41140</name>
</gene>
<evidence type="ECO:0000256" key="3">
    <source>
        <dbReference type="ARBA" id="ARBA00022448"/>
    </source>
</evidence>
<reference evidence="7 8" key="1">
    <citation type="submission" date="2024-10" db="EMBL/GenBank/DDBJ databases">
        <title>The Natural Products Discovery Center: Release of the First 8490 Sequenced Strains for Exploring Actinobacteria Biosynthetic Diversity.</title>
        <authorList>
            <person name="Kalkreuter E."/>
            <person name="Kautsar S.A."/>
            <person name="Yang D."/>
            <person name="Bader C.D."/>
            <person name="Teijaro C.N."/>
            <person name="Fluegel L."/>
            <person name="Davis C.M."/>
            <person name="Simpson J.R."/>
            <person name="Lauterbach L."/>
            <person name="Steele A.D."/>
            <person name="Gui C."/>
            <person name="Meng S."/>
            <person name="Li G."/>
            <person name="Viehrig K."/>
            <person name="Ye F."/>
            <person name="Su P."/>
            <person name="Kiefer A.F."/>
            <person name="Nichols A."/>
            <person name="Cepeda A.J."/>
            <person name="Yan W."/>
            <person name="Fan B."/>
            <person name="Jiang Y."/>
            <person name="Adhikari A."/>
            <person name="Zheng C.-J."/>
            <person name="Schuster L."/>
            <person name="Cowan T.M."/>
            <person name="Smanski M.J."/>
            <person name="Chevrette M.G."/>
            <person name="De Carvalho L.P.S."/>
            <person name="Shen B."/>
        </authorList>
    </citation>
    <scope>NUCLEOTIDE SEQUENCE [LARGE SCALE GENOMIC DNA]</scope>
    <source>
        <strain evidence="7 8">NPDC001281</strain>
    </source>
</reference>
<sequence length="516" mass="54019">MRLTAVCLSLLALGATVAGCGTSNDDATLTMGLSTAPTTLDPSLAQVGWLVNGPIQLAYEPLIRMGNDGTLQPAIATGWKFVGSDNTKLSVSLRSGVKFADGSPVTADAVVDSINHIRKAGGPNASAASLISGAKKVDDSTVEVTATAPVPNLPALLTQSWLVGDVISPAGLAAGDKLATTTYGAGPYTLDSSATVVGDTYTFTANPHYWNKARQAFKRVVVKVITDGNALLNAMKSGQVDFAGGDWAAASSAGSAGLKVSGVGNYFAGFFIVDRSGATSKPLGDVRVRQAMNYAIDRASIAKAVYRGYGRPTSALTSPGADSYGKAVTEAYPYDPGKAKSLLAEAGYPTGVDVSLDGCKIQLRNCKLVQQAMIDQLAKVGVRVHPEFGADIATYTKMSLSKKYGLVYMSYGTSPFNLMHTSLASMLVTPYNPFGDSIPEVTALVRKADATADTAERNGMYNRALTTLTEQAWFLPAVNHDTIYFSRARVGNVPDRYGAYISAPDVTQFTAHAGSQ</sequence>
<dbReference type="InterPro" id="IPR000914">
    <property type="entry name" value="SBP_5_dom"/>
</dbReference>
<dbReference type="PANTHER" id="PTHR30290">
    <property type="entry name" value="PERIPLASMIC BINDING COMPONENT OF ABC TRANSPORTER"/>
    <property type="match status" value="1"/>
</dbReference>
<dbReference type="PROSITE" id="PS51257">
    <property type="entry name" value="PROKAR_LIPOPROTEIN"/>
    <property type="match status" value="1"/>
</dbReference>
<keyword evidence="8" id="KW-1185">Reference proteome</keyword>
<dbReference type="Pfam" id="PF00496">
    <property type="entry name" value="SBP_bac_5"/>
    <property type="match status" value="1"/>
</dbReference>
<comment type="caution">
    <text evidence="7">The sequence shown here is derived from an EMBL/GenBank/DDBJ whole genome shotgun (WGS) entry which is preliminary data.</text>
</comment>
<proteinExistence type="inferred from homology"/>
<accession>A0ABW6VM24</accession>
<dbReference type="Gene3D" id="3.40.190.10">
    <property type="entry name" value="Periplasmic binding protein-like II"/>
    <property type="match status" value="1"/>
</dbReference>
<dbReference type="Gene3D" id="3.10.105.10">
    <property type="entry name" value="Dipeptide-binding Protein, Domain 3"/>
    <property type="match status" value="1"/>
</dbReference>